<dbReference type="EMBL" id="BGPR01000024">
    <property type="protein sequence ID" value="GBL80947.1"/>
    <property type="molecule type" value="Genomic_DNA"/>
</dbReference>
<gene>
    <name evidence="1" type="ORF">AVEN_83043_1</name>
</gene>
<sequence>MLWKFLSLLAGIQALDLVAISSHLQVVSTGLHGEVSRHFSSRAPGLTLQESGGYVHLRLGYKRKCTEKSLYSLG</sequence>
<comment type="caution">
    <text evidence="1">The sequence shown here is derived from an EMBL/GenBank/DDBJ whole genome shotgun (WGS) entry which is preliminary data.</text>
</comment>
<protein>
    <submittedName>
        <fullName evidence="1">Uncharacterized protein</fullName>
    </submittedName>
</protein>
<evidence type="ECO:0000313" key="2">
    <source>
        <dbReference type="Proteomes" id="UP000499080"/>
    </source>
</evidence>
<accession>A0A4Y2AN63</accession>
<organism evidence="1 2">
    <name type="scientific">Araneus ventricosus</name>
    <name type="common">Orbweaver spider</name>
    <name type="synonym">Epeira ventricosa</name>
    <dbReference type="NCBI Taxonomy" id="182803"/>
    <lineage>
        <taxon>Eukaryota</taxon>
        <taxon>Metazoa</taxon>
        <taxon>Ecdysozoa</taxon>
        <taxon>Arthropoda</taxon>
        <taxon>Chelicerata</taxon>
        <taxon>Arachnida</taxon>
        <taxon>Araneae</taxon>
        <taxon>Araneomorphae</taxon>
        <taxon>Entelegynae</taxon>
        <taxon>Araneoidea</taxon>
        <taxon>Araneidae</taxon>
        <taxon>Araneus</taxon>
    </lineage>
</organism>
<dbReference type="AlphaFoldDB" id="A0A4Y2AN63"/>
<name>A0A4Y2AN63_ARAVE</name>
<dbReference type="Proteomes" id="UP000499080">
    <property type="component" value="Unassembled WGS sequence"/>
</dbReference>
<evidence type="ECO:0000313" key="1">
    <source>
        <dbReference type="EMBL" id="GBL80947.1"/>
    </source>
</evidence>
<keyword evidence="2" id="KW-1185">Reference proteome</keyword>
<reference evidence="1 2" key="1">
    <citation type="journal article" date="2019" name="Sci. Rep.">
        <title>Orb-weaving spider Araneus ventricosus genome elucidates the spidroin gene catalogue.</title>
        <authorList>
            <person name="Kono N."/>
            <person name="Nakamura H."/>
            <person name="Ohtoshi R."/>
            <person name="Moran D.A.P."/>
            <person name="Shinohara A."/>
            <person name="Yoshida Y."/>
            <person name="Fujiwara M."/>
            <person name="Mori M."/>
            <person name="Tomita M."/>
            <person name="Arakawa K."/>
        </authorList>
    </citation>
    <scope>NUCLEOTIDE SEQUENCE [LARGE SCALE GENOMIC DNA]</scope>
</reference>
<proteinExistence type="predicted"/>